<accession>C2L047</accession>
<gene>
    <name evidence="1" type="ORF">HMPREF6123_2116</name>
</gene>
<protein>
    <submittedName>
        <fullName evidence="1">Uncharacterized protein</fullName>
    </submittedName>
</protein>
<name>C2L047_9FIRM</name>
<evidence type="ECO:0000313" key="2">
    <source>
        <dbReference type="Proteomes" id="UP000004121"/>
    </source>
</evidence>
<dbReference type="HOGENOM" id="CLU_3293375_0_0_9"/>
<sequence>MHREDFTLCNHKLSLFQAEKADCPLFYLGLRKEITERRVL</sequence>
<keyword evidence="2" id="KW-1185">Reference proteome</keyword>
<proteinExistence type="predicted"/>
<dbReference type="Proteomes" id="UP000004121">
    <property type="component" value="Unassembled WGS sequence"/>
</dbReference>
<comment type="caution">
    <text evidence="1">The sequence shown here is derived from an EMBL/GenBank/DDBJ whole genome shotgun (WGS) entry which is preliminary data.</text>
</comment>
<dbReference type="EMBL" id="ACKX01000203">
    <property type="protein sequence ID" value="EEJ50583.1"/>
    <property type="molecule type" value="Genomic_DNA"/>
</dbReference>
<organism evidence="1 2">
    <name type="scientific">Oribacterium sinus F0268</name>
    <dbReference type="NCBI Taxonomy" id="585501"/>
    <lineage>
        <taxon>Bacteria</taxon>
        <taxon>Bacillati</taxon>
        <taxon>Bacillota</taxon>
        <taxon>Clostridia</taxon>
        <taxon>Lachnospirales</taxon>
        <taxon>Lachnospiraceae</taxon>
        <taxon>Oribacterium</taxon>
    </lineage>
</organism>
<reference evidence="1 2" key="1">
    <citation type="submission" date="2009-04" db="EMBL/GenBank/DDBJ databases">
        <authorList>
            <person name="Qin X."/>
            <person name="Bachman B."/>
            <person name="Battles P."/>
            <person name="Bell A."/>
            <person name="Bess C."/>
            <person name="Bickham C."/>
            <person name="Chaboub L."/>
            <person name="Chen D."/>
            <person name="Coyle M."/>
            <person name="Deiros D.R."/>
            <person name="Dinh H."/>
            <person name="Forbes L."/>
            <person name="Fowler G."/>
            <person name="Francisco L."/>
            <person name="Fu Q."/>
            <person name="Gubbala S."/>
            <person name="Hale W."/>
            <person name="Han Y."/>
            <person name="Hemphill L."/>
            <person name="Highlander S.K."/>
            <person name="Hirani K."/>
            <person name="Hogues M."/>
            <person name="Jackson L."/>
            <person name="Jakkamsetti A."/>
            <person name="Javaid M."/>
            <person name="Jiang H."/>
            <person name="Korchina V."/>
            <person name="Kovar C."/>
            <person name="Lara F."/>
            <person name="Lee S."/>
            <person name="Mata R."/>
            <person name="Mathew T."/>
            <person name="Moen C."/>
            <person name="Morales K."/>
            <person name="Munidasa M."/>
            <person name="Nazareth L."/>
            <person name="Ngo R."/>
            <person name="Nguyen L."/>
            <person name="Okwuonu G."/>
            <person name="Ongeri F."/>
            <person name="Patil S."/>
            <person name="Petrosino J."/>
            <person name="Pham C."/>
            <person name="Pham P."/>
            <person name="Pu L.-L."/>
            <person name="Puazo M."/>
            <person name="Raj R."/>
            <person name="Reid J."/>
            <person name="Rouhana J."/>
            <person name="Saada N."/>
            <person name="Shang Y."/>
            <person name="Simmons D."/>
            <person name="Thornton R."/>
            <person name="Warren J."/>
            <person name="Weissenberger G."/>
            <person name="Zhang J."/>
            <person name="Zhang L."/>
            <person name="Zhou C."/>
            <person name="Zhu D."/>
            <person name="Muzny D."/>
            <person name="Worley K."/>
            <person name="Gibbs R."/>
        </authorList>
    </citation>
    <scope>NUCLEOTIDE SEQUENCE [LARGE SCALE GENOMIC DNA]</scope>
    <source>
        <strain evidence="1 2">F0268</strain>
    </source>
</reference>
<dbReference type="InParanoid" id="C2L047"/>
<dbReference type="AlphaFoldDB" id="C2L047"/>
<dbReference type="STRING" id="585501.HMPREF6123_2116"/>
<evidence type="ECO:0000313" key="1">
    <source>
        <dbReference type="EMBL" id="EEJ50583.1"/>
    </source>
</evidence>